<evidence type="ECO:0000256" key="4">
    <source>
        <dbReference type="ARBA" id="ARBA00022475"/>
    </source>
</evidence>
<accession>A0A123TBC1</accession>
<dbReference type="Proteomes" id="UP000072794">
    <property type="component" value="Unassembled WGS sequence"/>
</dbReference>
<comment type="function">
    <text evidence="11">Part of the ABC transporter FtsEX involved in cellular division. Has ATPase activity. Essential for cell division and viability.</text>
</comment>
<protein>
    <recommendedName>
        <fullName evidence="2 12">Cell division ATP-binding protein FtsE</fullName>
    </recommendedName>
</protein>
<dbReference type="InterPro" id="IPR005286">
    <property type="entry name" value="Cell_div_FtsE"/>
</dbReference>
<evidence type="ECO:0000313" key="14">
    <source>
        <dbReference type="EMBL" id="CYV10280.1"/>
    </source>
</evidence>
<reference evidence="14 15" key="1">
    <citation type="submission" date="2016-02" db="EMBL/GenBank/DDBJ databases">
        <authorList>
            <consortium name="Pathogen Informatics"/>
        </authorList>
    </citation>
    <scope>NUCLEOTIDE SEQUENCE [LARGE SCALE GENOMIC DNA]</scope>
    <source>
        <strain evidence="14 15">LSS52</strain>
    </source>
</reference>
<dbReference type="InterPro" id="IPR017871">
    <property type="entry name" value="ABC_transporter-like_CS"/>
</dbReference>
<gene>
    <name evidence="14" type="primary">ftsE_2</name>
    <name evidence="12" type="synonym">ftsE</name>
    <name evidence="14" type="ORF">ERS132414_02035</name>
</gene>
<keyword evidence="8 12" id="KW-0472">Membrane</keyword>
<keyword evidence="7 12" id="KW-0067">ATP-binding</keyword>
<keyword evidence="5 12" id="KW-0132">Cell division</keyword>
<comment type="subcellular location">
    <subcellularLocation>
        <location evidence="12">Cell membrane</location>
        <topology evidence="12">Peripheral membrane protein</topology>
        <orientation evidence="12">Cytoplasmic side</orientation>
    </subcellularLocation>
</comment>
<organism evidence="14 15">
    <name type="scientific">Streptococcus suis</name>
    <dbReference type="NCBI Taxonomy" id="1307"/>
    <lineage>
        <taxon>Bacteria</taxon>
        <taxon>Bacillati</taxon>
        <taxon>Bacillota</taxon>
        <taxon>Bacilli</taxon>
        <taxon>Lactobacillales</taxon>
        <taxon>Streptococcaceae</taxon>
        <taxon>Streptococcus</taxon>
    </lineage>
</organism>
<name>A0A123TBC1_STRSU</name>
<keyword evidence="3" id="KW-0813">Transport</keyword>
<dbReference type="SUPFAM" id="SSF52540">
    <property type="entry name" value="P-loop containing nucleoside triphosphate hydrolases"/>
    <property type="match status" value="1"/>
</dbReference>
<dbReference type="InterPro" id="IPR027417">
    <property type="entry name" value="P-loop_NTPase"/>
</dbReference>
<evidence type="ECO:0000256" key="10">
    <source>
        <dbReference type="ARBA" id="ARBA00049360"/>
    </source>
</evidence>
<evidence type="ECO:0000313" key="15">
    <source>
        <dbReference type="Proteomes" id="UP000072794"/>
    </source>
</evidence>
<evidence type="ECO:0000256" key="7">
    <source>
        <dbReference type="ARBA" id="ARBA00022840"/>
    </source>
</evidence>
<evidence type="ECO:0000256" key="12">
    <source>
        <dbReference type="RuleBase" id="RU365094"/>
    </source>
</evidence>
<evidence type="ECO:0000256" key="11">
    <source>
        <dbReference type="ARBA" id="ARBA00055994"/>
    </source>
</evidence>
<dbReference type="GO" id="GO:0005886">
    <property type="term" value="C:plasma membrane"/>
    <property type="evidence" value="ECO:0007669"/>
    <property type="project" value="UniProtKB-SubCell"/>
</dbReference>
<dbReference type="EMBL" id="FIHA01000052">
    <property type="protein sequence ID" value="CYV10280.1"/>
    <property type="molecule type" value="Genomic_DNA"/>
</dbReference>
<feature type="domain" description="ABC transporter" evidence="13">
    <location>
        <begin position="26"/>
        <end position="252"/>
    </location>
</feature>
<comment type="similarity">
    <text evidence="1 12">Belongs to the ABC transporter superfamily.</text>
</comment>
<dbReference type="InterPro" id="IPR003439">
    <property type="entry name" value="ABC_transporter-like_ATP-bd"/>
</dbReference>
<evidence type="ECO:0000256" key="2">
    <source>
        <dbReference type="ARBA" id="ARBA00020019"/>
    </source>
</evidence>
<dbReference type="PROSITE" id="PS00211">
    <property type="entry name" value="ABC_TRANSPORTER_1"/>
    <property type="match status" value="1"/>
</dbReference>
<dbReference type="Gene3D" id="3.40.50.300">
    <property type="entry name" value="P-loop containing nucleotide triphosphate hydrolases"/>
    <property type="match status" value="1"/>
</dbReference>
<proteinExistence type="inferred from homology"/>
<dbReference type="NCBIfam" id="TIGR02673">
    <property type="entry name" value="FtsE"/>
    <property type="match status" value="1"/>
</dbReference>
<keyword evidence="4 12" id="KW-1003">Cell membrane</keyword>
<comment type="catalytic activity">
    <reaction evidence="10">
        <text>ATP + H2O = ADP + phosphate + H(+)</text>
        <dbReference type="Rhea" id="RHEA:13065"/>
        <dbReference type="ChEBI" id="CHEBI:15377"/>
        <dbReference type="ChEBI" id="CHEBI:15378"/>
        <dbReference type="ChEBI" id="CHEBI:30616"/>
        <dbReference type="ChEBI" id="CHEBI:43474"/>
        <dbReference type="ChEBI" id="CHEBI:456216"/>
    </reaction>
</comment>
<dbReference type="AlphaFoldDB" id="A0A123TBC1"/>
<evidence type="ECO:0000259" key="13">
    <source>
        <dbReference type="PROSITE" id="PS50893"/>
    </source>
</evidence>
<dbReference type="InterPro" id="IPR003593">
    <property type="entry name" value="AAA+_ATPase"/>
</dbReference>
<dbReference type="Pfam" id="PF00005">
    <property type="entry name" value="ABC_tran"/>
    <property type="match status" value="1"/>
</dbReference>
<evidence type="ECO:0000256" key="3">
    <source>
        <dbReference type="ARBA" id="ARBA00022448"/>
    </source>
</evidence>
<evidence type="ECO:0000256" key="6">
    <source>
        <dbReference type="ARBA" id="ARBA00022741"/>
    </source>
</evidence>
<keyword evidence="6 12" id="KW-0547">Nucleotide-binding</keyword>
<evidence type="ECO:0000256" key="9">
    <source>
        <dbReference type="ARBA" id="ARBA00023306"/>
    </source>
</evidence>
<dbReference type="PANTHER" id="PTHR24220">
    <property type="entry name" value="IMPORT ATP-BINDING PROTEIN"/>
    <property type="match status" value="1"/>
</dbReference>
<dbReference type="PROSITE" id="PS50893">
    <property type="entry name" value="ABC_TRANSPORTER_2"/>
    <property type="match status" value="1"/>
</dbReference>
<dbReference type="GO" id="GO:0016887">
    <property type="term" value="F:ATP hydrolysis activity"/>
    <property type="evidence" value="ECO:0007669"/>
    <property type="project" value="InterPro"/>
</dbReference>
<dbReference type="FunFam" id="3.40.50.300:FF:000056">
    <property type="entry name" value="Cell division ATP-binding protein FtsE"/>
    <property type="match status" value="1"/>
</dbReference>
<evidence type="ECO:0000256" key="1">
    <source>
        <dbReference type="ARBA" id="ARBA00005417"/>
    </source>
</evidence>
<dbReference type="GO" id="GO:0022857">
    <property type="term" value="F:transmembrane transporter activity"/>
    <property type="evidence" value="ECO:0007669"/>
    <property type="project" value="TreeGrafter"/>
</dbReference>
<dbReference type="InterPro" id="IPR015854">
    <property type="entry name" value="ABC_transpr_LolD-like"/>
</dbReference>
<dbReference type="GO" id="GO:0051301">
    <property type="term" value="P:cell division"/>
    <property type="evidence" value="ECO:0007669"/>
    <property type="project" value="UniProtKB-UniRule"/>
</dbReference>
<dbReference type="PANTHER" id="PTHR24220:SF470">
    <property type="entry name" value="CELL DIVISION ATP-BINDING PROTEIN FTSE"/>
    <property type="match status" value="1"/>
</dbReference>
<dbReference type="GO" id="GO:0005524">
    <property type="term" value="F:ATP binding"/>
    <property type="evidence" value="ECO:0007669"/>
    <property type="project" value="UniProtKB-UniRule"/>
</dbReference>
<comment type="subunit">
    <text evidence="12">Homodimer. Forms a membrane-associated complex with FtsX.</text>
</comment>
<dbReference type="SMART" id="SM00382">
    <property type="entry name" value="AAA"/>
    <property type="match status" value="1"/>
</dbReference>
<evidence type="ECO:0000256" key="8">
    <source>
        <dbReference type="ARBA" id="ARBA00023136"/>
    </source>
</evidence>
<keyword evidence="9 12" id="KW-0131">Cell cycle</keyword>
<sequence length="252" mass="28143">MDCILKKTFSNLKKGLSKTGNPMGIIEMKDVSKKYGNGTTALRGVSVNVEAGEFAYIVGPSGAGKSTFIKLLYREEKLDKGSLKVGKFDLAKIKKRDVPLLRRSVGVVFQDYKLLPKKTVFENIAYAMEVIGEKPRNIKKRVMEVLDLVGLKHKIRSFPNELSGGEQQRIAIARAIVNNPKVLIADEPTGNLDPENSWEIMNLLERINLQGTTILMATHNSQIVNTLRHRVIAIEDGRVVRDEAEGEYGYDE</sequence>
<evidence type="ECO:0000256" key="5">
    <source>
        <dbReference type="ARBA" id="ARBA00022618"/>
    </source>
</evidence>